<evidence type="ECO:0000313" key="7">
    <source>
        <dbReference type="Proteomes" id="UP001367676"/>
    </source>
</evidence>
<name>A0AAN9U094_9HEMI</name>
<sequence length="157" mass="17406">MVNMACDALDTLGSDLLVLDFKMGASSMMSPYSSQLICKAGNCYLDRLEACAAKQVPDFPTFACCNNRGKSYFKCAEEQGVTRDYLDSCVNNHESDQVLLDNSEERINAELPTCYLPDVLFNDRNDRCIKFRNSQQLITVLCGMYGDAGIHPDACQG</sequence>
<keyword evidence="4" id="KW-0732">Signal</keyword>
<dbReference type="AlphaFoldDB" id="A0AAN9U094"/>
<protein>
    <submittedName>
        <fullName evidence="6">Uncharacterized protein</fullName>
    </submittedName>
</protein>
<keyword evidence="5" id="KW-0325">Glycoprotein</keyword>
<comment type="caution">
    <text evidence="6">The sequence shown here is derived from an EMBL/GenBank/DDBJ whole genome shotgun (WGS) entry which is preliminary data.</text>
</comment>
<evidence type="ECO:0000313" key="6">
    <source>
        <dbReference type="EMBL" id="KAK7602714.1"/>
    </source>
</evidence>
<keyword evidence="7" id="KW-1185">Reference proteome</keyword>
<evidence type="ECO:0000256" key="4">
    <source>
        <dbReference type="ARBA" id="ARBA00022729"/>
    </source>
</evidence>
<dbReference type="EMBL" id="JBBCAQ010000007">
    <property type="protein sequence ID" value="KAK7602714.1"/>
    <property type="molecule type" value="Genomic_DNA"/>
</dbReference>
<accession>A0AAN9U094</accession>
<keyword evidence="3" id="KW-0964">Secreted</keyword>
<evidence type="ECO:0000256" key="2">
    <source>
        <dbReference type="ARBA" id="ARBA00005679"/>
    </source>
</evidence>
<evidence type="ECO:0000256" key="5">
    <source>
        <dbReference type="ARBA" id="ARBA00023180"/>
    </source>
</evidence>
<dbReference type="GO" id="GO:0005576">
    <property type="term" value="C:extracellular region"/>
    <property type="evidence" value="ECO:0007669"/>
    <property type="project" value="UniProtKB-SubCell"/>
</dbReference>
<dbReference type="Proteomes" id="UP001367676">
    <property type="component" value="Unassembled WGS sequence"/>
</dbReference>
<proteinExistence type="inferred from homology"/>
<evidence type="ECO:0000256" key="1">
    <source>
        <dbReference type="ARBA" id="ARBA00004613"/>
    </source>
</evidence>
<dbReference type="PANTHER" id="PTHR13234">
    <property type="entry name" value="GAMMA-INTERFERON INDUCIBLE LYSOSOMAL THIOL REDUCTASE GILT"/>
    <property type="match status" value="1"/>
</dbReference>
<dbReference type="GO" id="GO:0016671">
    <property type="term" value="F:oxidoreductase activity, acting on a sulfur group of donors, disulfide as acceptor"/>
    <property type="evidence" value="ECO:0007669"/>
    <property type="project" value="InterPro"/>
</dbReference>
<comment type="subcellular location">
    <subcellularLocation>
        <location evidence="1">Secreted</location>
    </subcellularLocation>
</comment>
<reference evidence="6 7" key="1">
    <citation type="submission" date="2024-03" db="EMBL/GenBank/DDBJ databases">
        <title>Adaptation during the transition from Ophiocordyceps entomopathogen to insect associate is accompanied by gene loss and intensified selection.</title>
        <authorList>
            <person name="Ward C.M."/>
            <person name="Onetto C.A."/>
            <person name="Borneman A.R."/>
        </authorList>
    </citation>
    <scope>NUCLEOTIDE SEQUENCE [LARGE SCALE GENOMIC DNA]</scope>
    <source>
        <strain evidence="6">AWRI1</strain>
        <tissue evidence="6">Single Adult Female</tissue>
    </source>
</reference>
<comment type="similarity">
    <text evidence="2">Belongs to the GILT family.</text>
</comment>
<evidence type="ECO:0000256" key="3">
    <source>
        <dbReference type="ARBA" id="ARBA00022525"/>
    </source>
</evidence>
<dbReference type="InterPro" id="IPR004911">
    <property type="entry name" value="Interferon-induced_GILT"/>
</dbReference>
<gene>
    <name evidence="6" type="ORF">V9T40_006688</name>
</gene>
<organism evidence="6 7">
    <name type="scientific">Parthenolecanium corni</name>
    <dbReference type="NCBI Taxonomy" id="536013"/>
    <lineage>
        <taxon>Eukaryota</taxon>
        <taxon>Metazoa</taxon>
        <taxon>Ecdysozoa</taxon>
        <taxon>Arthropoda</taxon>
        <taxon>Hexapoda</taxon>
        <taxon>Insecta</taxon>
        <taxon>Pterygota</taxon>
        <taxon>Neoptera</taxon>
        <taxon>Paraneoptera</taxon>
        <taxon>Hemiptera</taxon>
        <taxon>Sternorrhyncha</taxon>
        <taxon>Coccoidea</taxon>
        <taxon>Coccidae</taxon>
        <taxon>Parthenolecanium</taxon>
    </lineage>
</organism>
<dbReference type="PANTHER" id="PTHR13234:SF8">
    <property type="entry name" value="GAMMA-INTERFERON-INDUCIBLE LYSOSOMAL THIOL REDUCTASE"/>
    <property type="match status" value="1"/>
</dbReference>